<evidence type="ECO:0000313" key="4">
    <source>
        <dbReference type="Proteomes" id="UP000199708"/>
    </source>
</evidence>
<dbReference type="Proteomes" id="UP000199708">
    <property type="component" value="Unassembled WGS sequence"/>
</dbReference>
<organism evidence="3 4">
    <name type="scientific">Facklamia miroungae</name>
    <dbReference type="NCBI Taxonomy" id="120956"/>
    <lineage>
        <taxon>Bacteria</taxon>
        <taxon>Bacillati</taxon>
        <taxon>Bacillota</taxon>
        <taxon>Bacilli</taxon>
        <taxon>Lactobacillales</taxon>
        <taxon>Aerococcaceae</taxon>
        <taxon>Facklamia</taxon>
    </lineage>
</organism>
<dbReference type="EMBL" id="FNCK01000012">
    <property type="protein sequence ID" value="SDG51637.1"/>
    <property type="molecule type" value="Genomic_DNA"/>
</dbReference>
<evidence type="ECO:0000259" key="2">
    <source>
        <dbReference type="PROSITE" id="PS50110"/>
    </source>
</evidence>
<dbReference type="STRING" id="120956.SAMN05421791_11229"/>
<evidence type="ECO:0000256" key="1">
    <source>
        <dbReference type="PROSITE-ProRule" id="PRU00169"/>
    </source>
</evidence>
<dbReference type="SUPFAM" id="SSF52172">
    <property type="entry name" value="CheY-like"/>
    <property type="match status" value="1"/>
</dbReference>
<dbReference type="RefSeq" id="WP_090290416.1">
    <property type="nucleotide sequence ID" value="NZ_FNCK01000012.1"/>
</dbReference>
<dbReference type="PROSITE" id="PS50110">
    <property type="entry name" value="RESPONSE_REGULATORY"/>
    <property type="match status" value="1"/>
</dbReference>
<gene>
    <name evidence="3" type="ORF">SAMN05421791_11229</name>
</gene>
<proteinExistence type="predicted"/>
<feature type="domain" description="Response regulatory" evidence="2">
    <location>
        <begin position="5"/>
        <end position="111"/>
    </location>
</feature>
<dbReference type="AlphaFoldDB" id="A0A1G7UVW3"/>
<feature type="modified residue" description="4-aspartylphosphate" evidence="1">
    <location>
        <position position="61"/>
    </location>
</feature>
<dbReference type="InterPro" id="IPR001789">
    <property type="entry name" value="Sig_transdc_resp-reg_receiver"/>
</dbReference>
<protein>
    <submittedName>
        <fullName evidence="3">Response regulator receiver domain-containing protein</fullName>
    </submittedName>
</protein>
<evidence type="ECO:0000313" key="3">
    <source>
        <dbReference type="EMBL" id="SDG51637.1"/>
    </source>
</evidence>
<dbReference type="Gene3D" id="3.40.50.2300">
    <property type="match status" value="1"/>
</dbReference>
<dbReference type="OrthoDB" id="3190595at2"/>
<accession>A0A1G7UVW3</accession>
<sequence length="111" mass="12708">MRTIQIVVADDEAIQRKNMALMIETACQKLHIKPIITCHESAESFLFDLEDHQEWQIAFLDIEMAEINGMELAHQLKTKSSLFKNCLCHGLCGICCGRLPSRCLRFSFKAH</sequence>
<keyword evidence="4" id="KW-1185">Reference proteome</keyword>
<dbReference type="GO" id="GO:0000160">
    <property type="term" value="P:phosphorelay signal transduction system"/>
    <property type="evidence" value="ECO:0007669"/>
    <property type="project" value="InterPro"/>
</dbReference>
<keyword evidence="1" id="KW-0597">Phosphoprotein</keyword>
<reference evidence="3 4" key="1">
    <citation type="submission" date="2016-10" db="EMBL/GenBank/DDBJ databases">
        <authorList>
            <person name="de Groot N.N."/>
        </authorList>
    </citation>
    <scope>NUCLEOTIDE SEQUENCE [LARGE SCALE GENOMIC DNA]</scope>
    <source>
        <strain evidence="3 4">ATCC BAA-466</strain>
    </source>
</reference>
<name>A0A1G7UVW3_9LACT</name>
<dbReference type="InterPro" id="IPR011006">
    <property type="entry name" value="CheY-like_superfamily"/>
</dbReference>